<keyword evidence="7 15" id="KW-0812">Transmembrane</keyword>
<evidence type="ECO:0000256" key="16">
    <source>
        <dbReference type="SAM" id="MobiDB-lite"/>
    </source>
</evidence>
<keyword evidence="11 15" id="KW-0472">Membrane</keyword>
<feature type="transmembrane region" description="Helical" evidence="15">
    <location>
        <begin position="638"/>
        <end position="662"/>
    </location>
</feature>
<feature type="transmembrane region" description="Helical" evidence="15">
    <location>
        <begin position="241"/>
        <end position="267"/>
    </location>
</feature>
<gene>
    <name evidence="18" type="ORF">DASC09_027230</name>
</gene>
<dbReference type="GO" id="GO:0005789">
    <property type="term" value="C:endoplasmic reticulum membrane"/>
    <property type="evidence" value="ECO:0007669"/>
    <property type="project" value="UniProtKB-SubCell"/>
</dbReference>
<evidence type="ECO:0000256" key="6">
    <source>
        <dbReference type="ARBA" id="ARBA00022679"/>
    </source>
</evidence>
<keyword evidence="10 15" id="KW-1133">Transmembrane helix</keyword>
<evidence type="ECO:0000256" key="8">
    <source>
        <dbReference type="ARBA" id="ARBA00022737"/>
    </source>
</evidence>
<feature type="domain" description="MIR" evidence="17">
    <location>
        <begin position="341"/>
        <end position="395"/>
    </location>
</feature>
<evidence type="ECO:0000256" key="11">
    <source>
        <dbReference type="ARBA" id="ARBA00023136"/>
    </source>
</evidence>
<keyword evidence="8" id="KW-0677">Repeat</keyword>
<feature type="transmembrane region" description="Helical" evidence="15">
    <location>
        <begin position="603"/>
        <end position="626"/>
    </location>
</feature>
<feature type="region of interest" description="Disordered" evidence="16">
    <location>
        <begin position="1"/>
        <end position="26"/>
    </location>
</feature>
<comment type="function">
    <text evidence="15">Transfers mannose from Dol-P-mannose to Ser or Thr residues on proteins.</text>
</comment>
<accession>A0AAV5QMK5</accession>
<comment type="catalytic activity">
    <reaction evidence="13 15">
        <text>a di-trans,poly-cis-dolichyl beta-D-mannosyl phosphate + L-threonyl-[protein] = 3-O-(alpha-D-mannosyl)-L-threonyl-[protein] + a di-trans,poly-cis-dolichyl phosphate + H(+)</text>
        <dbReference type="Rhea" id="RHEA:53396"/>
        <dbReference type="Rhea" id="RHEA-COMP:11060"/>
        <dbReference type="Rhea" id="RHEA-COMP:13547"/>
        <dbReference type="Rhea" id="RHEA-COMP:19498"/>
        <dbReference type="Rhea" id="RHEA-COMP:19501"/>
        <dbReference type="ChEBI" id="CHEBI:15378"/>
        <dbReference type="ChEBI" id="CHEBI:30013"/>
        <dbReference type="ChEBI" id="CHEBI:57683"/>
        <dbReference type="ChEBI" id="CHEBI:58211"/>
        <dbReference type="ChEBI" id="CHEBI:137323"/>
        <dbReference type="EC" id="2.4.1.109"/>
    </reaction>
</comment>
<dbReference type="InterPro" id="IPR036300">
    <property type="entry name" value="MIR_dom_sf"/>
</dbReference>
<keyword evidence="19" id="KW-1185">Reference proteome</keyword>
<evidence type="ECO:0000256" key="2">
    <source>
        <dbReference type="ARBA" id="ARBA00004922"/>
    </source>
</evidence>
<evidence type="ECO:0000256" key="1">
    <source>
        <dbReference type="ARBA" id="ARBA00004477"/>
    </source>
</evidence>
<sequence length="835" mass="93942">MAKKTTKKSKASVPSSNSAVGTTNSNLETADPVFEYKVEEGPCHPFVVTTPPKYISDARSPTSKNEKFVIAALVLFTTVVRFYKLSYPDSVVFDEVHFGGFARKYILGNFFMDVHPPLAKMLYAAVGYILGFNGSFEFKNIGDVYPSSVPYVGMRAFPAALGVGTVLFSYLTLRASGCRIATALLTAVLLTIENANTTISRYILLDSPLLFFIAASVYSLKRFENETPFSCKWYKSLILSGIALGCAVSSKWVGLFTIAWAGCYMVWQMWFIFGDLSLSPKQVTQHFFARGLILLGIPALLYCAFFAVHFQMLPNEGDGGAFMSSAFRTTLNGNTVPRSTNARVGVKSFITLRHVNTQGGYLHSHDHLYETGSKQQQITLYPHLDENNVWEIELYNVSTPPTEFVPITDGTKIRLKHKVTQRRLHSHNLRPPMSEQDWQNEASCYGFDGFEGDANDDFIVEIDKPLSKKGAARKELHAIDTVFRLRHAMTGCLLFSHEVKLPKYAFEQQEVTCATQGIRPLSLWYVEVNDNEFLDDSAEKTGYKTPSFFDKLVESHQRMWHINNGLTASHNWESRPPSWPVLQRGINYWVKDHHQIYFLGNAVTWWASSAVIFVYVCNLAALAINWQRGKPLITDPHFINFNIQTLIFVGGWALHYFPSFLMGRQLFLHHYIPAFYFQVLALGQCFDLFLGFFLATKPWVAYSIFVAFLSASAAFFHHFSPLIWGSDWTKSECNASKLLDSWDFDCNSFPESYSEYASAALTPAPTSVVANTPVANGAELNNEQIIQQAETRGKVIRKYQDGDGNPIDPAVAEAYIKDHPEQVLKVETQTHEGIL</sequence>
<dbReference type="RefSeq" id="XP_064852398.1">
    <property type="nucleotide sequence ID" value="XM_064996326.1"/>
</dbReference>
<feature type="domain" description="MIR" evidence="17">
    <location>
        <begin position="473"/>
        <end position="529"/>
    </location>
</feature>
<keyword evidence="9 15" id="KW-0256">Endoplasmic reticulum</keyword>
<keyword evidence="12" id="KW-0325">Glycoprotein</keyword>
<comment type="caution">
    <text evidence="18">The sequence shown here is derived from an EMBL/GenBank/DDBJ whole genome shotgun (WGS) entry which is preliminary data.</text>
</comment>
<evidence type="ECO:0000256" key="12">
    <source>
        <dbReference type="ARBA" id="ARBA00023180"/>
    </source>
</evidence>
<dbReference type="Pfam" id="PF02815">
    <property type="entry name" value="MIR"/>
    <property type="match status" value="1"/>
</dbReference>
<dbReference type="Gene3D" id="2.80.10.50">
    <property type="match status" value="1"/>
</dbReference>
<dbReference type="Pfam" id="PF02366">
    <property type="entry name" value="PMT"/>
    <property type="match status" value="1"/>
</dbReference>
<reference evidence="18 19" key="1">
    <citation type="journal article" date="2023" name="Elife">
        <title>Identification of key yeast species and microbe-microbe interactions impacting larval growth of Drosophila in the wild.</title>
        <authorList>
            <person name="Mure A."/>
            <person name="Sugiura Y."/>
            <person name="Maeda R."/>
            <person name="Honda K."/>
            <person name="Sakurai N."/>
            <person name="Takahashi Y."/>
            <person name="Watada M."/>
            <person name="Katoh T."/>
            <person name="Gotoh A."/>
            <person name="Gotoh Y."/>
            <person name="Taniguchi I."/>
            <person name="Nakamura K."/>
            <person name="Hayashi T."/>
            <person name="Katayama T."/>
            <person name="Uemura T."/>
            <person name="Hattori Y."/>
        </authorList>
    </citation>
    <scope>NUCLEOTIDE SEQUENCE [LARGE SCALE GENOMIC DNA]</scope>
    <source>
        <strain evidence="18 19">SC-9</strain>
    </source>
</reference>
<dbReference type="EMBL" id="BTFZ01000006">
    <property type="protein sequence ID" value="GMM35398.1"/>
    <property type="molecule type" value="Genomic_DNA"/>
</dbReference>
<evidence type="ECO:0000256" key="9">
    <source>
        <dbReference type="ARBA" id="ARBA00022824"/>
    </source>
</evidence>
<evidence type="ECO:0000256" key="5">
    <source>
        <dbReference type="ARBA" id="ARBA00022676"/>
    </source>
</evidence>
<evidence type="ECO:0000256" key="15">
    <source>
        <dbReference type="RuleBase" id="RU367007"/>
    </source>
</evidence>
<organism evidence="18 19">
    <name type="scientific">Saccharomycopsis crataegensis</name>
    <dbReference type="NCBI Taxonomy" id="43959"/>
    <lineage>
        <taxon>Eukaryota</taxon>
        <taxon>Fungi</taxon>
        <taxon>Dikarya</taxon>
        <taxon>Ascomycota</taxon>
        <taxon>Saccharomycotina</taxon>
        <taxon>Saccharomycetes</taxon>
        <taxon>Saccharomycopsidaceae</taxon>
        <taxon>Saccharomycopsis</taxon>
    </lineage>
</organism>
<proteinExistence type="inferred from homology"/>
<dbReference type="PANTHER" id="PTHR10050">
    <property type="entry name" value="DOLICHYL-PHOSPHATE-MANNOSE--PROTEIN MANNOSYLTRANSFERASE"/>
    <property type="match status" value="1"/>
</dbReference>
<dbReference type="InterPro" id="IPR032421">
    <property type="entry name" value="PMT_4TMC"/>
</dbReference>
<comment type="pathway">
    <text evidence="2 15">Protein modification; protein glycosylation.</text>
</comment>
<feature type="transmembrane region" description="Helical" evidence="15">
    <location>
        <begin position="287"/>
        <end position="308"/>
    </location>
</feature>
<evidence type="ECO:0000313" key="18">
    <source>
        <dbReference type="EMBL" id="GMM35398.1"/>
    </source>
</evidence>
<dbReference type="SMART" id="SM00472">
    <property type="entry name" value="MIR"/>
    <property type="match status" value="3"/>
</dbReference>
<name>A0AAV5QMK5_9ASCO</name>
<feature type="transmembrane region" description="Helical" evidence="15">
    <location>
        <begin position="674"/>
        <end position="693"/>
    </location>
</feature>
<dbReference type="GO" id="GO:0004169">
    <property type="term" value="F:dolichyl-phosphate-mannose-protein mannosyltransferase activity"/>
    <property type="evidence" value="ECO:0007669"/>
    <property type="project" value="UniProtKB-UniRule"/>
</dbReference>
<comment type="catalytic activity">
    <reaction evidence="14 15">
        <text>a di-trans,poly-cis-dolichyl beta-D-mannosyl phosphate + L-seryl-[protein] = 3-O-(alpha-D-mannosyl)-L-seryl-[protein] + a di-trans,poly-cis-dolichyl phosphate + H(+)</text>
        <dbReference type="Rhea" id="RHEA:17377"/>
        <dbReference type="Rhea" id="RHEA-COMP:9863"/>
        <dbReference type="Rhea" id="RHEA-COMP:13546"/>
        <dbReference type="Rhea" id="RHEA-COMP:19498"/>
        <dbReference type="Rhea" id="RHEA-COMP:19501"/>
        <dbReference type="ChEBI" id="CHEBI:15378"/>
        <dbReference type="ChEBI" id="CHEBI:29999"/>
        <dbReference type="ChEBI" id="CHEBI:57683"/>
        <dbReference type="ChEBI" id="CHEBI:58211"/>
        <dbReference type="ChEBI" id="CHEBI:137321"/>
        <dbReference type="EC" id="2.4.1.109"/>
    </reaction>
</comment>
<dbReference type="EC" id="2.4.1.109" evidence="4 15"/>
<evidence type="ECO:0000256" key="7">
    <source>
        <dbReference type="ARBA" id="ARBA00022692"/>
    </source>
</evidence>
<keyword evidence="5 15" id="KW-0328">Glycosyltransferase</keyword>
<feature type="transmembrane region" description="Helical" evidence="15">
    <location>
        <begin position="156"/>
        <end position="173"/>
    </location>
</feature>
<dbReference type="CDD" id="cd23283">
    <property type="entry name" value="beta-trefoil_MIR_PMT1-like"/>
    <property type="match status" value="1"/>
</dbReference>
<feature type="compositionally biased region" description="Basic residues" evidence="16">
    <location>
        <begin position="1"/>
        <end position="10"/>
    </location>
</feature>
<evidence type="ECO:0000313" key="19">
    <source>
        <dbReference type="Proteomes" id="UP001360560"/>
    </source>
</evidence>
<feature type="domain" description="MIR" evidence="17">
    <location>
        <begin position="404"/>
        <end position="463"/>
    </location>
</feature>
<dbReference type="InterPro" id="IPR016093">
    <property type="entry name" value="MIR_motif"/>
</dbReference>
<comment type="similarity">
    <text evidence="3 15">Belongs to the glycosyltransferase 39 family.</text>
</comment>
<dbReference type="InterPro" id="IPR003342">
    <property type="entry name" value="ArnT-like_N"/>
</dbReference>
<dbReference type="PROSITE" id="PS50919">
    <property type="entry name" value="MIR"/>
    <property type="match status" value="3"/>
</dbReference>
<protein>
    <recommendedName>
        <fullName evidence="4 15">Dolichyl-phosphate-mannose--protein mannosyltransferase</fullName>
        <ecNumber evidence="4 15">2.4.1.109</ecNumber>
    </recommendedName>
</protein>
<feature type="transmembrane region" description="Helical" evidence="15">
    <location>
        <begin position="699"/>
        <end position="716"/>
    </location>
</feature>
<evidence type="ECO:0000256" key="4">
    <source>
        <dbReference type="ARBA" id="ARBA00012839"/>
    </source>
</evidence>
<feature type="transmembrane region" description="Helical" evidence="15">
    <location>
        <begin position="202"/>
        <end position="220"/>
    </location>
</feature>
<comment type="subcellular location">
    <subcellularLocation>
        <location evidence="1 15">Endoplasmic reticulum membrane</location>
        <topology evidence="1 15">Multi-pass membrane protein</topology>
    </subcellularLocation>
</comment>
<evidence type="ECO:0000256" key="10">
    <source>
        <dbReference type="ARBA" id="ARBA00022989"/>
    </source>
</evidence>
<feature type="compositionally biased region" description="Polar residues" evidence="16">
    <location>
        <begin position="13"/>
        <end position="26"/>
    </location>
</feature>
<dbReference type="SUPFAM" id="SSF82109">
    <property type="entry name" value="MIR domain"/>
    <property type="match status" value="1"/>
</dbReference>
<evidence type="ECO:0000256" key="13">
    <source>
        <dbReference type="ARBA" id="ARBA00045085"/>
    </source>
</evidence>
<dbReference type="Pfam" id="PF16192">
    <property type="entry name" value="PMT_4TMC"/>
    <property type="match status" value="1"/>
</dbReference>
<keyword evidence="6 15" id="KW-0808">Transferase</keyword>
<dbReference type="AlphaFoldDB" id="A0AAV5QMK5"/>
<evidence type="ECO:0000256" key="3">
    <source>
        <dbReference type="ARBA" id="ARBA00007222"/>
    </source>
</evidence>
<evidence type="ECO:0000259" key="17">
    <source>
        <dbReference type="PROSITE" id="PS50919"/>
    </source>
</evidence>
<dbReference type="GeneID" id="90073377"/>
<dbReference type="InterPro" id="IPR027005">
    <property type="entry name" value="PMT-like"/>
</dbReference>
<dbReference type="Proteomes" id="UP001360560">
    <property type="component" value="Unassembled WGS sequence"/>
</dbReference>
<dbReference type="PANTHER" id="PTHR10050:SF50">
    <property type="entry name" value="DOLICHYL-PHOSPHATE-MANNOSE--PROTEIN MANNOSYLTRANSFERASE 1-RELATED"/>
    <property type="match status" value="1"/>
</dbReference>
<evidence type="ECO:0000256" key="14">
    <source>
        <dbReference type="ARBA" id="ARBA00045102"/>
    </source>
</evidence>